<evidence type="ECO:0000313" key="1">
    <source>
        <dbReference type="EMBL" id="KAJ1190602.1"/>
    </source>
</evidence>
<keyword evidence="2" id="KW-1185">Reference proteome</keyword>
<comment type="caution">
    <text evidence="1">The sequence shown here is derived from an EMBL/GenBank/DDBJ whole genome shotgun (WGS) entry which is preliminary data.</text>
</comment>
<gene>
    <name evidence="1" type="ORF">NDU88_007340</name>
</gene>
<dbReference type="Proteomes" id="UP001066276">
    <property type="component" value="Chromosome 3_1"/>
</dbReference>
<protein>
    <submittedName>
        <fullName evidence="1">Uncharacterized protein</fullName>
    </submittedName>
</protein>
<dbReference type="EMBL" id="JANPWB010000005">
    <property type="protein sequence ID" value="KAJ1190602.1"/>
    <property type="molecule type" value="Genomic_DNA"/>
</dbReference>
<proteinExistence type="predicted"/>
<reference evidence="1" key="1">
    <citation type="journal article" date="2022" name="bioRxiv">
        <title>Sequencing and chromosome-scale assembly of the giantPleurodeles waltlgenome.</title>
        <authorList>
            <person name="Brown T."/>
            <person name="Elewa A."/>
            <person name="Iarovenko S."/>
            <person name="Subramanian E."/>
            <person name="Araus A.J."/>
            <person name="Petzold A."/>
            <person name="Susuki M."/>
            <person name="Suzuki K.-i.T."/>
            <person name="Hayashi T."/>
            <person name="Toyoda A."/>
            <person name="Oliveira C."/>
            <person name="Osipova E."/>
            <person name="Leigh N.D."/>
            <person name="Simon A."/>
            <person name="Yun M.H."/>
        </authorList>
    </citation>
    <scope>NUCLEOTIDE SEQUENCE</scope>
    <source>
        <strain evidence="1">20211129_DDA</strain>
        <tissue evidence="1">Liver</tissue>
    </source>
</reference>
<organism evidence="1 2">
    <name type="scientific">Pleurodeles waltl</name>
    <name type="common">Iberian ribbed newt</name>
    <dbReference type="NCBI Taxonomy" id="8319"/>
    <lineage>
        <taxon>Eukaryota</taxon>
        <taxon>Metazoa</taxon>
        <taxon>Chordata</taxon>
        <taxon>Craniata</taxon>
        <taxon>Vertebrata</taxon>
        <taxon>Euteleostomi</taxon>
        <taxon>Amphibia</taxon>
        <taxon>Batrachia</taxon>
        <taxon>Caudata</taxon>
        <taxon>Salamandroidea</taxon>
        <taxon>Salamandridae</taxon>
        <taxon>Pleurodelinae</taxon>
        <taxon>Pleurodeles</taxon>
    </lineage>
</organism>
<dbReference type="AlphaFoldDB" id="A0AAV7UPA7"/>
<name>A0AAV7UPA7_PLEWA</name>
<accession>A0AAV7UPA7</accession>
<evidence type="ECO:0000313" key="2">
    <source>
        <dbReference type="Proteomes" id="UP001066276"/>
    </source>
</evidence>
<sequence length="103" mass="10446">MAFGPGGGAELAAAAPELGRGRLPRLKLAASATPGARLKLPQSATTIPASWYYVGSVSLPQLTMAVAVDVIVIELDEIIAEADTAVPERRIPLLGGSGVAALL</sequence>